<dbReference type="SMART" id="SM00066">
    <property type="entry name" value="GAL4"/>
    <property type="match status" value="1"/>
</dbReference>
<dbReference type="AlphaFoldDB" id="A0A177C409"/>
<feature type="domain" description="Zn(2)-C6 fungal-type" evidence="3">
    <location>
        <begin position="20"/>
        <end position="51"/>
    </location>
</feature>
<dbReference type="PANTHER" id="PTHR37534:SF17">
    <property type="entry name" value="ZN(2)-C6 FUNGAL-TYPE DOMAIN-CONTAINING PROTEIN"/>
    <property type="match status" value="1"/>
</dbReference>
<gene>
    <name evidence="4" type="ORF">CC84DRAFT_1099681</name>
</gene>
<protein>
    <recommendedName>
        <fullName evidence="3">Zn(2)-C6 fungal-type domain-containing protein</fullName>
    </recommendedName>
</protein>
<evidence type="ECO:0000259" key="3">
    <source>
        <dbReference type="PROSITE" id="PS50048"/>
    </source>
</evidence>
<organism evidence="4 5">
    <name type="scientific">Paraphaeosphaeria sporulosa</name>
    <dbReference type="NCBI Taxonomy" id="1460663"/>
    <lineage>
        <taxon>Eukaryota</taxon>
        <taxon>Fungi</taxon>
        <taxon>Dikarya</taxon>
        <taxon>Ascomycota</taxon>
        <taxon>Pezizomycotina</taxon>
        <taxon>Dothideomycetes</taxon>
        <taxon>Pleosporomycetidae</taxon>
        <taxon>Pleosporales</taxon>
        <taxon>Massarineae</taxon>
        <taxon>Didymosphaeriaceae</taxon>
        <taxon>Paraphaeosphaeria</taxon>
    </lineage>
</organism>
<dbReference type="SUPFAM" id="SSF57701">
    <property type="entry name" value="Zn2/Cys6 DNA-binding domain"/>
    <property type="match status" value="1"/>
</dbReference>
<evidence type="ECO:0000256" key="2">
    <source>
        <dbReference type="ARBA" id="ARBA00023242"/>
    </source>
</evidence>
<dbReference type="Pfam" id="PF11951">
    <property type="entry name" value="Fungal_trans_2"/>
    <property type="match status" value="1"/>
</dbReference>
<dbReference type="Proteomes" id="UP000077069">
    <property type="component" value="Unassembled WGS sequence"/>
</dbReference>
<dbReference type="InterPro" id="IPR021858">
    <property type="entry name" value="Fun_TF"/>
</dbReference>
<keyword evidence="5" id="KW-1185">Reference proteome</keyword>
<evidence type="ECO:0000313" key="5">
    <source>
        <dbReference type="Proteomes" id="UP000077069"/>
    </source>
</evidence>
<dbReference type="GO" id="GO:0005634">
    <property type="term" value="C:nucleus"/>
    <property type="evidence" value="ECO:0007669"/>
    <property type="project" value="UniProtKB-SubCell"/>
</dbReference>
<dbReference type="EMBL" id="KV441557">
    <property type="protein sequence ID" value="OAG01410.1"/>
    <property type="molecule type" value="Genomic_DNA"/>
</dbReference>
<dbReference type="InParanoid" id="A0A177C409"/>
<accession>A0A177C409</accession>
<evidence type="ECO:0000256" key="1">
    <source>
        <dbReference type="ARBA" id="ARBA00004123"/>
    </source>
</evidence>
<comment type="subcellular location">
    <subcellularLocation>
        <location evidence="1">Nucleus</location>
    </subcellularLocation>
</comment>
<dbReference type="GO" id="GO:0045944">
    <property type="term" value="P:positive regulation of transcription by RNA polymerase II"/>
    <property type="evidence" value="ECO:0007669"/>
    <property type="project" value="TreeGrafter"/>
</dbReference>
<keyword evidence="2" id="KW-0539">Nucleus</keyword>
<name>A0A177C409_9PLEO</name>
<dbReference type="PROSITE" id="PS50048">
    <property type="entry name" value="ZN2_CY6_FUNGAL_2"/>
    <property type="match status" value="1"/>
</dbReference>
<dbReference type="GO" id="GO:0000976">
    <property type="term" value="F:transcription cis-regulatory region binding"/>
    <property type="evidence" value="ECO:0007669"/>
    <property type="project" value="TreeGrafter"/>
</dbReference>
<dbReference type="OrthoDB" id="3362851at2759"/>
<dbReference type="PANTHER" id="PTHR37534">
    <property type="entry name" value="TRANSCRIPTIONAL ACTIVATOR PROTEIN UGA3"/>
    <property type="match status" value="1"/>
</dbReference>
<dbReference type="CDD" id="cd00067">
    <property type="entry name" value="GAL4"/>
    <property type="match status" value="1"/>
</dbReference>
<dbReference type="GeneID" id="28758323"/>
<dbReference type="PROSITE" id="PS00463">
    <property type="entry name" value="ZN2_CY6_FUNGAL_1"/>
    <property type="match status" value="1"/>
</dbReference>
<dbReference type="GO" id="GO:0000981">
    <property type="term" value="F:DNA-binding transcription factor activity, RNA polymerase II-specific"/>
    <property type="evidence" value="ECO:0007669"/>
    <property type="project" value="InterPro"/>
</dbReference>
<dbReference type="RefSeq" id="XP_018031775.1">
    <property type="nucleotide sequence ID" value="XM_018174837.1"/>
</dbReference>
<dbReference type="InterPro" id="IPR036864">
    <property type="entry name" value="Zn2-C6_fun-type_DNA-bd_sf"/>
</dbReference>
<dbReference type="GO" id="GO:0008270">
    <property type="term" value="F:zinc ion binding"/>
    <property type="evidence" value="ECO:0007669"/>
    <property type="project" value="InterPro"/>
</dbReference>
<dbReference type="Pfam" id="PF00172">
    <property type="entry name" value="Zn_clus"/>
    <property type="match status" value="1"/>
</dbReference>
<evidence type="ECO:0000313" key="4">
    <source>
        <dbReference type="EMBL" id="OAG01410.1"/>
    </source>
</evidence>
<sequence>MSSPFSPTSNLRRKRTVEGSCWPCKQRRIKCDLTKPACHRCIASGTEDCSYDKLLLRWKKRPSKSMPETTQQSLLVHRSLNDMSLATNERRAVDYFKGRLWPLFSTVHEPIPPPVALALRSQPVLQALCVFAEEHRALQEKGQAQHTLENRRLHCLTVIRGELGLEQTETASLSALLVAVLLLYFLEGYVNCADDDASTPCHASGASAILDALGGFDAAYMSSDKMTRMLLSEFASTDLTEAMMQDRRTRFPSVIWARMEPGSVWWESPLGNRSLATVLGTMADMTSYRQDVKEGTEPCNEMIQAFERALQPSFSMLEHSAEEQKPLGLKCDLFDAVTASSLSLNRSFQHAGLIYLYSAILHIPNHHFLVQQHVHACLECIQGMDPKTKVQNCALFPLYVAGAHAISGPHKATVLEKLDVIYKNLRFESVTCVRMTLEQIWTTSSHTSTWNDLFKGVSPCALVI</sequence>
<proteinExistence type="predicted"/>
<dbReference type="InterPro" id="IPR001138">
    <property type="entry name" value="Zn2Cys6_DnaBD"/>
</dbReference>
<reference evidence="4 5" key="1">
    <citation type="submission" date="2016-05" db="EMBL/GenBank/DDBJ databases">
        <title>Comparative analysis of secretome profiles of manganese(II)-oxidizing ascomycete fungi.</title>
        <authorList>
            <consortium name="DOE Joint Genome Institute"/>
            <person name="Zeiner C.A."/>
            <person name="Purvine S.O."/>
            <person name="Zink E.M."/>
            <person name="Wu S."/>
            <person name="Pasa-Tolic L."/>
            <person name="Chaput D.L."/>
            <person name="Haridas S."/>
            <person name="Grigoriev I.V."/>
            <person name="Santelli C.M."/>
            <person name="Hansel C.M."/>
        </authorList>
    </citation>
    <scope>NUCLEOTIDE SEQUENCE [LARGE SCALE GENOMIC DNA]</scope>
    <source>
        <strain evidence="4 5">AP3s5-JAC2a</strain>
    </source>
</reference>
<dbReference type="Gene3D" id="4.10.240.10">
    <property type="entry name" value="Zn(2)-C6 fungal-type DNA-binding domain"/>
    <property type="match status" value="1"/>
</dbReference>